<evidence type="ECO:0000313" key="2">
    <source>
        <dbReference type="EMBL" id="QGM45323.1"/>
    </source>
</evidence>
<accession>A0A6B8KFQ6</accession>
<name>A0A6B8KFQ6_9HYPH</name>
<dbReference type="AlphaFoldDB" id="A0A6B8KFQ6"/>
<sequence>MSDKADKGSPASEGEALEPEAGRVPKKDTTALSNALRANLQRRKQAQRAREQESGPETKAEDEAKWTK</sequence>
<keyword evidence="3" id="KW-1185">Reference proteome</keyword>
<evidence type="ECO:0000256" key="1">
    <source>
        <dbReference type="SAM" id="MobiDB-lite"/>
    </source>
</evidence>
<feature type="region of interest" description="Disordered" evidence="1">
    <location>
        <begin position="1"/>
        <end position="68"/>
    </location>
</feature>
<dbReference type="RefSeq" id="WP_136495606.1">
    <property type="nucleotide sequence ID" value="NZ_CP046052.1"/>
</dbReference>
<dbReference type="EMBL" id="CP046052">
    <property type="protein sequence ID" value="QGM45323.1"/>
    <property type="molecule type" value="Genomic_DNA"/>
</dbReference>
<evidence type="ECO:0000313" key="3">
    <source>
        <dbReference type="Proteomes" id="UP000309061"/>
    </source>
</evidence>
<gene>
    <name evidence="2" type="ORF">H2LOC_006215</name>
</gene>
<dbReference type="KEGG" id="mhey:H2LOC_006215"/>
<feature type="compositionally biased region" description="Basic and acidic residues" evidence="1">
    <location>
        <begin position="20"/>
        <end position="29"/>
    </location>
</feature>
<feature type="compositionally biased region" description="Basic and acidic residues" evidence="1">
    <location>
        <begin position="48"/>
        <end position="68"/>
    </location>
</feature>
<organism evidence="2 3">
    <name type="scientific">Methylocystis heyeri</name>
    <dbReference type="NCBI Taxonomy" id="391905"/>
    <lineage>
        <taxon>Bacteria</taxon>
        <taxon>Pseudomonadati</taxon>
        <taxon>Pseudomonadota</taxon>
        <taxon>Alphaproteobacteria</taxon>
        <taxon>Hyphomicrobiales</taxon>
        <taxon>Methylocystaceae</taxon>
        <taxon>Methylocystis</taxon>
    </lineage>
</organism>
<proteinExistence type="predicted"/>
<protein>
    <submittedName>
        <fullName evidence="2">Uncharacterized protein</fullName>
    </submittedName>
</protein>
<dbReference type="Proteomes" id="UP000309061">
    <property type="component" value="Chromosome"/>
</dbReference>
<reference evidence="2 3" key="1">
    <citation type="submission" date="2019-11" db="EMBL/GenBank/DDBJ databases">
        <title>The genome sequence of Methylocystis heyeri.</title>
        <authorList>
            <person name="Oshkin I.Y."/>
            <person name="Miroshnikov K."/>
            <person name="Dedysh S.N."/>
        </authorList>
    </citation>
    <scope>NUCLEOTIDE SEQUENCE [LARGE SCALE GENOMIC DNA]</scope>
    <source>
        <strain evidence="2 3">H2</strain>
    </source>
</reference>